<gene>
    <name evidence="2" type="ORF">BD289DRAFT_423205</name>
</gene>
<dbReference type="AlphaFoldDB" id="A0A2T3AJK7"/>
<dbReference type="Proteomes" id="UP000241462">
    <property type="component" value="Unassembled WGS sequence"/>
</dbReference>
<protein>
    <submittedName>
        <fullName evidence="2">Uncharacterized protein</fullName>
    </submittedName>
</protein>
<sequence>METRQQPTRPSEQQHQQQQQGEVRPIPASLSSSGLGTANVHMVLLEEPDLMDLIGHDLIEWTDLSRPITTKSLPILINSSSPLPSPRPWHIDERLTCNSHRKSLDICHSSASLEGLSALKLHIASPRSAVCSSDSGYSSISPLSMLSQETQYEHQLAGVVGDLCVSFGRPASWNSSLDVCPQRLSIMLIDEPGQRRLGRRSSTPILMKQSHGAY</sequence>
<evidence type="ECO:0000313" key="2">
    <source>
        <dbReference type="EMBL" id="PSS00745.1"/>
    </source>
</evidence>
<feature type="region of interest" description="Disordered" evidence="1">
    <location>
        <begin position="1"/>
        <end position="32"/>
    </location>
</feature>
<dbReference type="EMBL" id="KZ678381">
    <property type="protein sequence ID" value="PSS00745.1"/>
    <property type="molecule type" value="Genomic_DNA"/>
</dbReference>
<keyword evidence="3" id="KW-1185">Reference proteome</keyword>
<accession>A0A2T3AJK7</accession>
<feature type="compositionally biased region" description="Polar residues" evidence="1">
    <location>
        <begin position="1"/>
        <end position="11"/>
    </location>
</feature>
<evidence type="ECO:0000313" key="3">
    <source>
        <dbReference type="Proteomes" id="UP000241462"/>
    </source>
</evidence>
<evidence type="ECO:0000256" key="1">
    <source>
        <dbReference type="SAM" id="MobiDB-lite"/>
    </source>
</evidence>
<dbReference type="InParanoid" id="A0A2T3AJK7"/>
<reference evidence="2 3" key="1">
    <citation type="journal article" date="2018" name="Mycol. Prog.">
        <title>Coniella lustricola, a new species from submerged detritus.</title>
        <authorList>
            <person name="Raudabaugh D.B."/>
            <person name="Iturriaga T."/>
            <person name="Carver A."/>
            <person name="Mondo S."/>
            <person name="Pangilinan J."/>
            <person name="Lipzen A."/>
            <person name="He G."/>
            <person name="Amirebrahimi M."/>
            <person name="Grigoriev I.V."/>
            <person name="Miller A.N."/>
        </authorList>
    </citation>
    <scope>NUCLEOTIDE SEQUENCE [LARGE SCALE GENOMIC DNA]</scope>
    <source>
        <strain evidence="2 3">B22-T-1</strain>
    </source>
</reference>
<name>A0A2T3AJK7_9PEZI</name>
<feature type="non-terminal residue" evidence="2">
    <location>
        <position position="214"/>
    </location>
</feature>
<proteinExistence type="predicted"/>
<organism evidence="2 3">
    <name type="scientific">Coniella lustricola</name>
    <dbReference type="NCBI Taxonomy" id="2025994"/>
    <lineage>
        <taxon>Eukaryota</taxon>
        <taxon>Fungi</taxon>
        <taxon>Dikarya</taxon>
        <taxon>Ascomycota</taxon>
        <taxon>Pezizomycotina</taxon>
        <taxon>Sordariomycetes</taxon>
        <taxon>Sordariomycetidae</taxon>
        <taxon>Diaporthales</taxon>
        <taxon>Schizoparmaceae</taxon>
        <taxon>Coniella</taxon>
    </lineage>
</organism>